<dbReference type="InterPro" id="IPR005786">
    <property type="entry name" value="B_amino_transII"/>
</dbReference>
<name>A0ABQ1UH05_9BACT</name>
<comment type="catalytic activity">
    <reaction evidence="13">
        <text>L-valine + 2-oxoglutarate = 3-methyl-2-oxobutanoate + L-glutamate</text>
        <dbReference type="Rhea" id="RHEA:24813"/>
        <dbReference type="ChEBI" id="CHEBI:11851"/>
        <dbReference type="ChEBI" id="CHEBI:16810"/>
        <dbReference type="ChEBI" id="CHEBI:29985"/>
        <dbReference type="ChEBI" id="CHEBI:57762"/>
        <dbReference type="EC" id="2.6.1.42"/>
    </reaction>
</comment>
<dbReference type="Pfam" id="PF01063">
    <property type="entry name" value="Aminotran_4"/>
    <property type="match status" value="1"/>
</dbReference>
<comment type="cofactor">
    <cofactor evidence="1">
        <name>pyridoxal 5'-phosphate</name>
        <dbReference type="ChEBI" id="CHEBI:597326"/>
    </cofactor>
</comment>
<dbReference type="NCBIfam" id="TIGR01123">
    <property type="entry name" value="ilvE_II"/>
    <property type="match status" value="1"/>
</dbReference>
<dbReference type="EMBL" id="BMIU01000001">
    <property type="protein sequence ID" value="GGF17916.1"/>
    <property type="molecule type" value="Genomic_DNA"/>
</dbReference>
<dbReference type="PANTHER" id="PTHR11825">
    <property type="entry name" value="SUBGROUP IIII AMINOTRANSFERASE"/>
    <property type="match status" value="1"/>
</dbReference>
<comment type="pathway">
    <text evidence="5">Amino-acid biosynthesis; L-leucine biosynthesis; L-leucine from 3-methyl-2-oxobutanoate: step 4/4.</text>
</comment>
<dbReference type="InterPro" id="IPR033939">
    <property type="entry name" value="BCAT_family"/>
</dbReference>
<evidence type="ECO:0000256" key="13">
    <source>
        <dbReference type="ARBA" id="ARBA00048212"/>
    </source>
</evidence>
<evidence type="ECO:0000256" key="4">
    <source>
        <dbReference type="ARBA" id="ARBA00004931"/>
    </source>
</evidence>
<dbReference type="SUPFAM" id="SSF56752">
    <property type="entry name" value="D-aminoacid aminotransferase-like PLP-dependent enzymes"/>
    <property type="match status" value="1"/>
</dbReference>
<dbReference type="InterPro" id="IPR043132">
    <property type="entry name" value="BCAT-like_C"/>
</dbReference>
<evidence type="ECO:0000256" key="3">
    <source>
        <dbReference type="ARBA" id="ARBA00004824"/>
    </source>
</evidence>
<proteinExistence type="inferred from homology"/>
<keyword evidence="11" id="KW-0663">Pyridoxal phosphate</keyword>
<keyword evidence="9" id="KW-0028">Amino-acid biosynthesis</keyword>
<dbReference type="InterPro" id="IPR001544">
    <property type="entry name" value="Aminotrans_IV"/>
</dbReference>
<comment type="catalytic activity">
    <reaction evidence="14">
        <text>L-isoleucine + 2-oxoglutarate = (S)-3-methyl-2-oxopentanoate + L-glutamate</text>
        <dbReference type="Rhea" id="RHEA:24801"/>
        <dbReference type="ChEBI" id="CHEBI:16810"/>
        <dbReference type="ChEBI" id="CHEBI:29985"/>
        <dbReference type="ChEBI" id="CHEBI:35146"/>
        <dbReference type="ChEBI" id="CHEBI:58045"/>
        <dbReference type="EC" id="2.6.1.42"/>
    </reaction>
</comment>
<dbReference type="GO" id="GO:0008483">
    <property type="term" value="F:transaminase activity"/>
    <property type="evidence" value="ECO:0007669"/>
    <property type="project" value="UniProtKB-KW"/>
</dbReference>
<keyword evidence="17" id="KW-1185">Reference proteome</keyword>
<dbReference type="NCBIfam" id="NF009897">
    <property type="entry name" value="PRK13357.1"/>
    <property type="match status" value="1"/>
</dbReference>
<keyword evidence="10" id="KW-0808">Transferase</keyword>
<dbReference type="PANTHER" id="PTHR11825:SF44">
    <property type="entry name" value="BRANCHED-CHAIN-AMINO-ACID AMINOTRANSFERASE"/>
    <property type="match status" value="1"/>
</dbReference>
<dbReference type="InterPro" id="IPR043131">
    <property type="entry name" value="BCAT-like_N"/>
</dbReference>
<keyword evidence="8 16" id="KW-0032">Aminotransferase</keyword>
<evidence type="ECO:0000256" key="10">
    <source>
        <dbReference type="ARBA" id="ARBA00022679"/>
    </source>
</evidence>
<evidence type="ECO:0000256" key="14">
    <source>
        <dbReference type="ARBA" id="ARBA00048798"/>
    </source>
</evidence>
<comment type="pathway">
    <text evidence="4">Amino-acid biosynthesis; L-valine biosynthesis; L-valine from pyruvate: step 4/4.</text>
</comment>
<sequence length="355" mass="39817">MNTTIDIQIKQTSQSKLPGTDFENLSFGQVMSDHMFVADYKNGEWQDFRVAPYAPLSLNPANATLHYGQSVFEGLKAYKDDHNNVLIFRPDANHRRLNESADRLCIPQIPEEIFMDGLRKLLEVDRDWIPNKPGCSLYIRPFIFATDDYLGIRPSATYKFMIFTCPVGHYYAKPVSVKVETKYTRAAEGGTGQAKAAGNYAGSLYPAQIAQKQGYDQLLWTDGKSHENIEESGTMNVMFIINDTLITAPTSKGTILKGITRDSVLTLAKEKGLEVDERFLTVTELKEALENNTLQEAFGTGTAATIAHIYKINVGDKDYDLPEKPADSFSYQVLETLDAIKYGRQEDTHGWITKV</sequence>
<dbReference type="RefSeq" id="WP_137402533.1">
    <property type="nucleotide sequence ID" value="NZ_BMIU01000001.1"/>
</dbReference>
<accession>A0ABQ1UH05</accession>
<comment type="similarity">
    <text evidence="6">Belongs to the class-IV pyridoxal-phosphate-dependent aminotransferase family.</text>
</comment>
<protein>
    <recommendedName>
        <fullName evidence="7">branched-chain-amino-acid transaminase</fullName>
        <ecNumber evidence="7">2.6.1.42</ecNumber>
    </recommendedName>
</protein>
<evidence type="ECO:0000256" key="12">
    <source>
        <dbReference type="ARBA" id="ARBA00023304"/>
    </source>
</evidence>
<dbReference type="Gene3D" id="3.30.470.10">
    <property type="match status" value="1"/>
</dbReference>
<comment type="function">
    <text evidence="2">Acts on leucine, isoleucine and valine.</text>
</comment>
<evidence type="ECO:0000256" key="6">
    <source>
        <dbReference type="ARBA" id="ARBA00009320"/>
    </source>
</evidence>
<dbReference type="CDD" id="cd01557">
    <property type="entry name" value="BCAT_beta_family"/>
    <property type="match status" value="1"/>
</dbReference>
<evidence type="ECO:0000256" key="5">
    <source>
        <dbReference type="ARBA" id="ARBA00005072"/>
    </source>
</evidence>
<dbReference type="PIRSF" id="PIRSF006468">
    <property type="entry name" value="BCAT1"/>
    <property type="match status" value="1"/>
</dbReference>
<dbReference type="InterPro" id="IPR036038">
    <property type="entry name" value="Aminotransferase-like"/>
</dbReference>
<dbReference type="Proteomes" id="UP000647339">
    <property type="component" value="Unassembled WGS sequence"/>
</dbReference>
<reference evidence="17" key="1">
    <citation type="journal article" date="2019" name="Int. J. Syst. Evol. Microbiol.">
        <title>The Global Catalogue of Microorganisms (GCM) 10K type strain sequencing project: providing services to taxonomists for standard genome sequencing and annotation.</title>
        <authorList>
            <consortium name="The Broad Institute Genomics Platform"/>
            <consortium name="The Broad Institute Genome Sequencing Center for Infectious Disease"/>
            <person name="Wu L."/>
            <person name="Ma J."/>
        </authorList>
    </citation>
    <scope>NUCLEOTIDE SEQUENCE [LARGE SCALE GENOMIC DNA]</scope>
    <source>
        <strain evidence="17">CGMCC 1.15407</strain>
    </source>
</reference>
<evidence type="ECO:0000256" key="9">
    <source>
        <dbReference type="ARBA" id="ARBA00022605"/>
    </source>
</evidence>
<evidence type="ECO:0000313" key="17">
    <source>
        <dbReference type="Proteomes" id="UP000647339"/>
    </source>
</evidence>
<gene>
    <name evidence="16" type="ORF">GCM10011339_02270</name>
</gene>
<evidence type="ECO:0000256" key="8">
    <source>
        <dbReference type="ARBA" id="ARBA00022576"/>
    </source>
</evidence>
<dbReference type="EC" id="2.6.1.42" evidence="7"/>
<comment type="pathway">
    <text evidence="3">Amino-acid biosynthesis; L-isoleucine biosynthesis; L-isoleucine from 2-oxobutanoate: step 4/4.</text>
</comment>
<dbReference type="Gene3D" id="3.20.10.10">
    <property type="entry name" value="D-amino Acid Aminotransferase, subunit A, domain 2"/>
    <property type="match status" value="1"/>
</dbReference>
<evidence type="ECO:0000256" key="11">
    <source>
        <dbReference type="ARBA" id="ARBA00022898"/>
    </source>
</evidence>
<evidence type="ECO:0000256" key="2">
    <source>
        <dbReference type="ARBA" id="ARBA00003109"/>
    </source>
</evidence>
<evidence type="ECO:0000256" key="1">
    <source>
        <dbReference type="ARBA" id="ARBA00001933"/>
    </source>
</evidence>
<organism evidence="16 17">
    <name type="scientific">Echinicola rosea</name>
    <dbReference type="NCBI Taxonomy" id="1807691"/>
    <lineage>
        <taxon>Bacteria</taxon>
        <taxon>Pseudomonadati</taxon>
        <taxon>Bacteroidota</taxon>
        <taxon>Cytophagia</taxon>
        <taxon>Cytophagales</taxon>
        <taxon>Cyclobacteriaceae</taxon>
        <taxon>Echinicola</taxon>
    </lineage>
</organism>
<evidence type="ECO:0000256" key="7">
    <source>
        <dbReference type="ARBA" id="ARBA00013053"/>
    </source>
</evidence>
<evidence type="ECO:0000313" key="16">
    <source>
        <dbReference type="EMBL" id="GGF17916.1"/>
    </source>
</evidence>
<evidence type="ECO:0000256" key="15">
    <source>
        <dbReference type="ARBA" id="ARBA00049229"/>
    </source>
</evidence>
<comment type="caution">
    <text evidence="16">The sequence shown here is derived from an EMBL/GenBank/DDBJ whole genome shotgun (WGS) entry which is preliminary data.</text>
</comment>
<comment type="catalytic activity">
    <reaction evidence="15">
        <text>L-leucine + 2-oxoglutarate = 4-methyl-2-oxopentanoate + L-glutamate</text>
        <dbReference type="Rhea" id="RHEA:18321"/>
        <dbReference type="ChEBI" id="CHEBI:16810"/>
        <dbReference type="ChEBI" id="CHEBI:17865"/>
        <dbReference type="ChEBI" id="CHEBI:29985"/>
        <dbReference type="ChEBI" id="CHEBI:57427"/>
        <dbReference type="EC" id="2.6.1.42"/>
    </reaction>
</comment>
<keyword evidence="12" id="KW-0100">Branched-chain amino acid biosynthesis</keyword>